<organism evidence="1 2">
    <name type="scientific">Gigaspora margarita</name>
    <dbReference type="NCBI Taxonomy" id="4874"/>
    <lineage>
        <taxon>Eukaryota</taxon>
        <taxon>Fungi</taxon>
        <taxon>Fungi incertae sedis</taxon>
        <taxon>Mucoromycota</taxon>
        <taxon>Glomeromycotina</taxon>
        <taxon>Glomeromycetes</taxon>
        <taxon>Diversisporales</taxon>
        <taxon>Gigasporaceae</taxon>
        <taxon>Gigaspora</taxon>
    </lineage>
</organism>
<protein>
    <submittedName>
        <fullName evidence="1">18531_t:CDS:1</fullName>
    </submittedName>
</protein>
<proteinExistence type="predicted"/>
<evidence type="ECO:0000313" key="2">
    <source>
        <dbReference type="Proteomes" id="UP000789901"/>
    </source>
</evidence>
<accession>A0ABN7XJ69</accession>
<gene>
    <name evidence="1" type="ORF">GMARGA_LOCUS44169</name>
</gene>
<name>A0ABN7XJ69_GIGMA</name>
<comment type="caution">
    <text evidence="1">The sequence shown here is derived from an EMBL/GenBank/DDBJ whole genome shotgun (WGS) entry which is preliminary data.</text>
</comment>
<feature type="non-terminal residue" evidence="1">
    <location>
        <position position="1"/>
    </location>
</feature>
<reference evidence="1 2" key="1">
    <citation type="submission" date="2021-06" db="EMBL/GenBank/DDBJ databases">
        <authorList>
            <person name="Kallberg Y."/>
            <person name="Tangrot J."/>
            <person name="Rosling A."/>
        </authorList>
    </citation>
    <scope>NUCLEOTIDE SEQUENCE [LARGE SCALE GENOMIC DNA]</scope>
    <source>
        <strain evidence="1 2">120-4 pot B 10/14</strain>
    </source>
</reference>
<keyword evidence="2" id="KW-1185">Reference proteome</keyword>
<evidence type="ECO:0000313" key="1">
    <source>
        <dbReference type="EMBL" id="CAG8855348.1"/>
    </source>
</evidence>
<feature type="non-terminal residue" evidence="1">
    <location>
        <position position="63"/>
    </location>
</feature>
<dbReference type="EMBL" id="CAJVQB010148392">
    <property type="protein sequence ID" value="CAG8855348.1"/>
    <property type="molecule type" value="Genomic_DNA"/>
</dbReference>
<dbReference type="Proteomes" id="UP000789901">
    <property type="component" value="Unassembled WGS sequence"/>
</dbReference>
<sequence>EAVHTYANRSRKQLKLLSAINKEKKLDKIAINRIQVHIKFSIPITQRDKEKLSINILATMTHI</sequence>